<gene>
    <name evidence="3" type="ORF">HPULCUR_009979</name>
</gene>
<name>A0ABP9YBZ9_9FUNG</name>
<evidence type="ECO:0000256" key="1">
    <source>
        <dbReference type="SAM" id="MobiDB-lite"/>
    </source>
</evidence>
<reference evidence="3 4" key="1">
    <citation type="submission" date="2024-04" db="EMBL/GenBank/DDBJ databases">
        <title>genome sequences of Mucor flavus KT1a and Helicostylum pulchrum KT1b strains isolation_sourced from the surface of a dry-aged beef.</title>
        <authorList>
            <person name="Toyotome T."/>
            <person name="Hosono M."/>
            <person name="Torimaru M."/>
            <person name="Fukuda K."/>
            <person name="Mikami N."/>
        </authorList>
    </citation>
    <scope>NUCLEOTIDE SEQUENCE [LARGE SCALE GENOMIC DNA]</scope>
    <source>
        <strain evidence="3 4">KT1b</strain>
    </source>
</reference>
<dbReference type="InterPro" id="IPR030125">
    <property type="entry name" value="SPIN90/Ldb17"/>
</dbReference>
<feature type="compositionally biased region" description="Low complexity" evidence="1">
    <location>
        <begin position="366"/>
        <end position="382"/>
    </location>
</feature>
<dbReference type="Proteomes" id="UP001476247">
    <property type="component" value="Unassembled WGS sequence"/>
</dbReference>
<dbReference type="EMBL" id="BAABUJ010000035">
    <property type="protein sequence ID" value="GAA5804484.1"/>
    <property type="molecule type" value="Genomic_DNA"/>
</dbReference>
<dbReference type="InterPro" id="IPR018556">
    <property type="entry name" value="SPIN90/Ldb17_LRD"/>
</dbReference>
<evidence type="ECO:0000313" key="4">
    <source>
        <dbReference type="Proteomes" id="UP001476247"/>
    </source>
</evidence>
<evidence type="ECO:0000313" key="3">
    <source>
        <dbReference type="EMBL" id="GAA5804484.1"/>
    </source>
</evidence>
<feature type="domain" description="SPIN90/Ldb17 leucine-rich" evidence="2">
    <location>
        <begin position="183"/>
        <end position="315"/>
    </location>
</feature>
<dbReference type="PANTHER" id="PTHR13357:SF1">
    <property type="entry name" value="NCK-INTERACTING PROTEIN WITH SH3 DOMAIN"/>
    <property type="match status" value="1"/>
</dbReference>
<keyword evidence="4" id="KW-1185">Reference proteome</keyword>
<evidence type="ECO:0000259" key="2">
    <source>
        <dbReference type="Pfam" id="PF09431"/>
    </source>
</evidence>
<comment type="caution">
    <text evidence="3">The sequence shown here is derived from an EMBL/GenBank/DDBJ whole genome shotgun (WGS) entry which is preliminary data.</text>
</comment>
<feature type="region of interest" description="Disordered" evidence="1">
    <location>
        <begin position="366"/>
        <end position="385"/>
    </location>
</feature>
<dbReference type="Pfam" id="PF09431">
    <property type="entry name" value="SPIN90_LRD"/>
    <property type="match status" value="1"/>
</dbReference>
<accession>A0ABP9YBZ9</accession>
<protein>
    <recommendedName>
        <fullName evidence="2">SPIN90/Ldb17 leucine-rich domain-containing protein</fullName>
    </recommendedName>
</protein>
<dbReference type="PANTHER" id="PTHR13357">
    <property type="entry name" value="SH3 ADAPTER PROTEIN SPIN90 NCK INTERACTING PROTEIN WITH SH3 DOMAIN"/>
    <property type="match status" value="1"/>
</dbReference>
<proteinExistence type="predicted"/>
<sequence>MDDDTIEYFFDNVDSFYAELDEVLNRPYSTEEDVQRITTQYIRFLTRYQQQFLKSSEEFAQVAYKLIDSKVCLDFSTVVLGHVLNNHALLSQDITELLVSYSLLLYAGKDEPRWMNYILLESISKRRNRLFCKIVTEVRLGFYTTFKMLSVSFALLFEMYLLDTLLINHFLDLVEETRGDSNESFNYDVIRLIMVLNEQYMMSGFNENLVLDVLSNRMGISDTFSANLIFMLNRSNDTCVQMLILKLLYGIFTTPTLYEYFYTNDLYVLVDITLRELCDLGDTKEAQTLRDAYLRVLEPLLENTQLRLRPYKKQETYKTLNSLINPGMQRKVHSTTKRIVNRIIENWWEKLCGYYNDNVDSPNLSHHSALSSCSSSTGPSTPNDVDEISAIIPRKDVIARKTNVNNL</sequence>
<organism evidence="3 4">
    <name type="scientific">Helicostylum pulchrum</name>
    <dbReference type="NCBI Taxonomy" id="562976"/>
    <lineage>
        <taxon>Eukaryota</taxon>
        <taxon>Fungi</taxon>
        <taxon>Fungi incertae sedis</taxon>
        <taxon>Mucoromycota</taxon>
        <taxon>Mucoromycotina</taxon>
        <taxon>Mucoromycetes</taxon>
        <taxon>Mucorales</taxon>
        <taxon>Mucorineae</taxon>
        <taxon>Mucoraceae</taxon>
        <taxon>Helicostylum</taxon>
    </lineage>
</organism>